<keyword evidence="5" id="KW-0288">FMN</keyword>
<evidence type="ECO:0000256" key="8">
    <source>
        <dbReference type="ARBA" id="ARBA00023002"/>
    </source>
</evidence>
<dbReference type="Proteomes" id="UP000290204">
    <property type="component" value="Unassembled WGS sequence"/>
</dbReference>
<keyword evidence="6" id="KW-0274">FAD</keyword>
<dbReference type="EC" id="1.8.1.2" evidence="3"/>
<dbReference type="RefSeq" id="WP_129129889.1">
    <property type="nucleotide sequence ID" value="NZ_SDHW01000001.1"/>
</dbReference>
<dbReference type="PROSITE" id="PS51384">
    <property type="entry name" value="FAD_FR"/>
    <property type="match status" value="1"/>
</dbReference>
<evidence type="ECO:0000313" key="13">
    <source>
        <dbReference type="EMBL" id="RXK62518.1"/>
    </source>
</evidence>
<comment type="catalytic activity">
    <reaction evidence="10">
        <text>hydrogen sulfide + 3 NADP(+) + 3 H2O = sulfite + 3 NADPH + 4 H(+)</text>
        <dbReference type="Rhea" id="RHEA:13801"/>
        <dbReference type="ChEBI" id="CHEBI:15377"/>
        <dbReference type="ChEBI" id="CHEBI:15378"/>
        <dbReference type="ChEBI" id="CHEBI:17359"/>
        <dbReference type="ChEBI" id="CHEBI:29919"/>
        <dbReference type="ChEBI" id="CHEBI:57783"/>
        <dbReference type="ChEBI" id="CHEBI:58349"/>
        <dbReference type="EC" id="1.8.1.2"/>
    </reaction>
</comment>
<keyword evidence="7" id="KW-0521">NADP</keyword>
<dbReference type="GO" id="GO:0010181">
    <property type="term" value="F:FMN binding"/>
    <property type="evidence" value="ECO:0007669"/>
    <property type="project" value="InterPro"/>
</dbReference>
<dbReference type="Gene3D" id="3.40.50.80">
    <property type="entry name" value="Nucleotide-binding domain of ferredoxin-NADP reductase (FNR) module"/>
    <property type="match status" value="1"/>
</dbReference>
<accession>A0A4Q1CN38</accession>
<dbReference type="InterPro" id="IPR029039">
    <property type="entry name" value="Flavoprotein-like_sf"/>
</dbReference>
<dbReference type="InterPro" id="IPR017938">
    <property type="entry name" value="Riboflavin_synthase-like_b-brl"/>
</dbReference>
<dbReference type="InterPro" id="IPR017927">
    <property type="entry name" value="FAD-bd_FR_type"/>
</dbReference>
<dbReference type="Gene3D" id="1.20.990.10">
    <property type="entry name" value="NADPH-cytochrome p450 Reductase, Chain A, domain 3"/>
    <property type="match status" value="1"/>
</dbReference>
<dbReference type="SUPFAM" id="SSF52218">
    <property type="entry name" value="Flavoproteins"/>
    <property type="match status" value="1"/>
</dbReference>
<organism evidence="13 14">
    <name type="scientific">Lacibacter luteus</name>
    <dbReference type="NCBI Taxonomy" id="2508719"/>
    <lineage>
        <taxon>Bacteria</taxon>
        <taxon>Pseudomonadati</taxon>
        <taxon>Bacteroidota</taxon>
        <taxon>Chitinophagia</taxon>
        <taxon>Chitinophagales</taxon>
        <taxon>Chitinophagaceae</taxon>
        <taxon>Lacibacter</taxon>
    </lineage>
</organism>
<evidence type="ECO:0000313" key="14">
    <source>
        <dbReference type="Proteomes" id="UP000290204"/>
    </source>
</evidence>
<dbReference type="InterPro" id="IPR003097">
    <property type="entry name" value="CysJ-like_FAD-binding"/>
</dbReference>
<dbReference type="PANTHER" id="PTHR19384">
    <property type="entry name" value="NITRIC OXIDE SYNTHASE-RELATED"/>
    <property type="match status" value="1"/>
</dbReference>
<evidence type="ECO:0000256" key="10">
    <source>
        <dbReference type="ARBA" id="ARBA00052219"/>
    </source>
</evidence>
<comment type="caution">
    <text evidence="13">The sequence shown here is derived from an EMBL/GenBank/DDBJ whole genome shotgun (WGS) entry which is preliminary data.</text>
</comment>
<dbReference type="PRINTS" id="PR00371">
    <property type="entry name" value="FPNCR"/>
</dbReference>
<dbReference type="PROSITE" id="PS50902">
    <property type="entry name" value="FLAVODOXIN_LIKE"/>
    <property type="match status" value="1"/>
</dbReference>
<dbReference type="Pfam" id="PF00258">
    <property type="entry name" value="Flavodoxin_1"/>
    <property type="match status" value="1"/>
</dbReference>
<dbReference type="GO" id="GO:0050660">
    <property type="term" value="F:flavin adenine dinucleotide binding"/>
    <property type="evidence" value="ECO:0007669"/>
    <property type="project" value="TreeGrafter"/>
</dbReference>
<name>A0A4Q1CN38_9BACT</name>
<sequence length="572" mass="63241">MIGEARLKELHAFLKDYSAEELIWVNGYLSGLVAKEKPNGNGATSTAAHASVAAKKLTLVFGTETGNSKKLATNLAAIAKKKGVQVKLADVSQYRITDLPKEEYFFVVISTQGEGEPPIPAKKFYDYIHENELKLPNLKYSVLALGDSSYPMFCKTGEDVDARFKAFGATEVVPVQKCDVDYEEDATAWFEKVLQVLEQKTTAAPAEVAAAPAAKKPVGKKHYHGTVLTNVNLNDRGSNKATFHIEIGTDEPIAYEPGDTIGIVPGNRPEVVDRILSLTGIAADKIIVTAKAEGTVKDLLLHNLNICYLLSSTVKKYATLTQQEIPDTRMDLVDLLRIYPVKDADQFEDVVKILMPIAPRLYSVASSPAAHGENEIHITVAKDAFLSQDEQRFGLCSEFLGDLPVGSPLTFYVHKDKNFKLPAADKDVIMIGPGTGVAPFRSFLSERDATGANGRNWFFFGEQHFVTDFLYQTEIQNFVQTGVLTKIDLAFSRDQQEKIYVQHRMQQKAAELYSWIDAGASVYISGTKDPMSKDVEASLLNIISTEGKKTEEEAKAYLEQLKKEGRYEKDVY</sequence>
<keyword evidence="4" id="KW-0285">Flavoprotein</keyword>
<comment type="cofactor">
    <cofactor evidence="1">
        <name>FMN</name>
        <dbReference type="ChEBI" id="CHEBI:58210"/>
    </cofactor>
</comment>
<dbReference type="OrthoDB" id="9789468at2"/>
<evidence type="ECO:0000256" key="2">
    <source>
        <dbReference type="ARBA" id="ARBA00001974"/>
    </source>
</evidence>
<comment type="cofactor">
    <cofactor evidence="2">
        <name>FAD</name>
        <dbReference type="ChEBI" id="CHEBI:57692"/>
    </cofactor>
</comment>
<dbReference type="Pfam" id="PF00175">
    <property type="entry name" value="NAD_binding_1"/>
    <property type="match status" value="1"/>
</dbReference>
<dbReference type="EMBL" id="SDHW01000001">
    <property type="protein sequence ID" value="RXK62518.1"/>
    <property type="molecule type" value="Genomic_DNA"/>
</dbReference>
<dbReference type="Gene3D" id="2.40.30.10">
    <property type="entry name" value="Translation factors"/>
    <property type="match status" value="1"/>
</dbReference>
<proteinExistence type="predicted"/>
<evidence type="ECO:0000256" key="7">
    <source>
        <dbReference type="ARBA" id="ARBA00022857"/>
    </source>
</evidence>
<evidence type="ECO:0000256" key="3">
    <source>
        <dbReference type="ARBA" id="ARBA00012604"/>
    </source>
</evidence>
<keyword evidence="14" id="KW-1185">Reference proteome</keyword>
<dbReference type="AlphaFoldDB" id="A0A4Q1CN38"/>
<dbReference type="InterPro" id="IPR008254">
    <property type="entry name" value="Flavodoxin/NO_synth"/>
</dbReference>
<evidence type="ECO:0000256" key="1">
    <source>
        <dbReference type="ARBA" id="ARBA00001917"/>
    </source>
</evidence>
<dbReference type="InterPro" id="IPR001709">
    <property type="entry name" value="Flavoprot_Pyr_Nucl_cyt_Rdtase"/>
</dbReference>
<evidence type="ECO:0000256" key="6">
    <source>
        <dbReference type="ARBA" id="ARBA00022827"/>
    </source>
</evidence>
<evidence type="ECO:0000259" key="11">
    <source>
        <dbReference type="PROSITE" id="PS50902"/>
    </source>
</evidence>
<dbReference type="InterPro" id="IPR001094">
    <property type="entry name" value="Flavdoxin-like"/>
</dbReference>
<feature type="domain" description="FAD-binding FR-type" evidence="12">
    <location>
        <begin position="220"/>
        <end position="422"/>
    </location>
</feature>
<dbReference type="InterPro" id="IPR001433">
    <property type="entry name" value="OxRdtase_FAD/NAD-bd"/>
</dbReference>
<dbReference type="Gene3D" id="3.40.50.360">
    <property type="match status" value="1"/>
</dbReference>
<dbReference type="InterPro" id="IPR039261">
    <property type="entry name" value="FNR_nucleotide-bd"/>
</dbReference>
<dbReference type="InterPro" id="IPR023173">
    <property type="entry name" value="NADPH_Cyt_P450_Rdtase_alpha"/>
</dbReference>
<keyword evidence="8" id="KW-0560">Oxidoreductase</keyword>
<protein>
    <recommendedName>
        <fullName evidence="3">assimilatory sulfite reductase (NADPH)</fullName>
        <ecNumber evidence="3">1.8.1.2</ecNumber>
    </recommendedName>
</protein>
<dbReference type="PANTHER" id="PTHR19384:SF128">
    <property type="entry name" value="NADPH OXIDOREDUCTASE A"/>
    <property type="match status" value="1"/>
</dbReference>
<evidence type="ECO:0000259" key="12">
    <source>
        <dbReference type="PROSITE" id="PS51384"/>
    </source>
</evidence>
<dbReference type="GO" id="GO:0019344">
    <property type="term" value="P:cysteine biosynthetic process"/>
    <property type="evidence" value="ECO:0007669"/>
    <property type="project" value="UniProtKB-KW"/>
</dbReference>
<dbReference type="GO" id="GO:0005829">
    <property type="term" value="C:cytosol"/>
    <property type="evidence" value="ECO:0007669"/>
    <property type="project" value="TreeGrafter"/>
</dbReference>
<evidence type="ECO:0000256" key="9">
    <source>
        <dbReference type="ARBA" id="ARBA00023192"/>
    </source>
</evidence>
<keyword evidence="9" id="KW-0028">Amino-acid biosynthesis</keyword>
<dbReference type="GO" id="GO:0004783">
    <property type="term" value="F:sulfite reductase (NADPH) activity"/>
    <property type="evidence" value="ECO:0007669"/>
    <property type="project" value="UniProtKB-EC"/>
</dbReference>
<keyword evidence="9" id="KW-0198">Cysteine biosynthesis</keyword>
<feature type="domain" description="Flavodoxin-like" evidence="11">
    <location>
        <begin position="57"/>
        <end position="194"/>
    </location>
</feature>
<dbReference type="SUPFAM" id="SSF63380">
    <property type="entry name" value="Riboflavin synthase domain-like"/>
    <property type="match status" value="1"/>
</dbReference>
<dbReference type="PRINTS" id="PR00369">
    <property type="entry name" value="FLAVODOXIN"/>
</dbReference>
<reference evidence="13 14" key="1">
    <citation type="submission" date="2019-01" db="EMBL/GenBank/DDBJ databases">
        <title>Lacibacter sp. strain TTM-7.</title>
        <authorList>
            <person name="Chen W.-M."/>
        </authorList>
    </citation>
    <scope>NUCLEOTIDE SEQUENCE [LARGE SCALE GENOMIC DNA]</scope>
    <source>
        <strain evidence="13 14">TTM-7</strain>
    </source>
</reference>
<dbReference type="FunFam" id="3.40.50.80:FF:000001">
    <property type="entry name" value="NADPH--cytochrome P450 reductase 1"/>
    <property type="match status" value="1"/>
</dbReference>
<dbReference type="Pfam" id="PF00667">
    <property type="entry name" value="FAD_binding_1"/>
    <property type="match status" value="1"/>
</dbReference>
<evidence type="ECO:0000256" key="5">
    <source>
        <dbReference type="ARBA" id="ARBA00022643"/>
    </source>
</evidence>
<evidence type="ECO:0000256" key="4">
    <source>
        <dbReference type="ARBA" id="ARBA00022630"/>
    </source>
</evidence>
<gene>
    <name evidence="13" type="ORF">ESA94_05830</name>
</gene>
<dbReference type="SUPFAM" id="SSF52343">
    <property type="entry name" value="Ferredoxin reductase-like, C-terminal NADP-linked domain"/>
    <property type="match status" value="1"/>
</dbReference>